<evidence type="ECO:0000313" key="2">
    <source>
        <dbReference type="EMBL" id="TDZ18560.1"/>
    </source>
</evidence>
<comment type="caution">
    <text evidence="2">The sequence shown here is derived from an EMBL/GenBank/DDBJ whole genome shotgun (WGS) entry which is preliminary data.</text>
</comment>
<feature type="compositionally biased region" description="Polar residues" evidence="1">
    <location>
        <begin position="28"/>
        <end position="39"/>
    </location>
</feature>
<dbReference type="AlphaFoldDB" id="A0A484FJK9"/>
<organism evidence="2 3">
    <name type="scientific">Colletotrichum orbiculare (strain 104-T / ATCC 96160 / CBS 514.97 / LARS 414 / MAFF 240422)</name>
    <name type="common">Cucumber anthracnose fungus</name>
    <name type="synonym">Colletotrichum lagenarium</name>
    <dbReference type="NCBI Taxonomy" id="1213857"/>
    <lineage>
        <taxon>Eukaryota</taxon>
        <taxon>Fungi</taxon>
        <taxon>Dikarya</taxon>
        <taxon>Ascomycota</taxon>
        <taxon>Pezizomycotina</taxon>
        <taxon>Sordariomycetes</taxon>
        <taxon>Hypocreomycetidae</taxon>
        <taxon>Glomerellales</taxon>
        <taxon>Glomerellaceae</taxon>
        <taxon>Colletotrichum</taxon>
        <taxon>Colletotrichum orbiculare species complex</taxon>
    </lineage>
</organism>
<accession>A0A484FJK9</accession>
<dbReference type="Proteomes" id="UP000014480">
    <property type="component" value="Unassembled WGS sequence"/>
</dbReference>
<evidence type="ECO:0000256" key="1">
    <source>
        <dbReference type="SAM" id="MobiDB-lite"/>
    </source>
</evidence>
<feature type="region of interest" description="Disordered" evidence="1">
    <location>
        <begin position="28"/>
        <end position="86"/>
    </location>
</feature>
<sequence>MCSGPTHYHYHHRRRRQHLVRIAQNIYTRPQTPDSTSQAHLARRQPFGVGPQRAAQYGPSRRTPSPPFQGSIDHPPKLQVAARNDR</sequence>
<proteinExistence type="predicted"/>
<protein>
    <submittedName>
        <fullName evidence="2">Uncharacterized protein</fullName>
    </submittedName>
</protein>
<reference evidence="3" key="1">
    <citation type="journal article" date="2013" name="New Phytol.">
        <title>Comparative genomic and transcriptomic analyses reveal the hemibiotrophic stage shift of Colletotrichum fungi.</title>
        <authorList>
            <person name="Gan P."/>
            <person name="Ikeda K."/>
            <person name="Irieda H."/>
            <person name="Narusaka M."/>
            <person name="O'Connell R.J."/>
            <person name="Narusaka Y."/>
            <person name="Takano Y."/>
            <person name="Kubo Y."/>
            <person name="Shirasu K."/>
        </authorList>
    </citation>
    <scope>NUCLEOTIDE SEQUENCE [LARGE SCALE GENOMIC DNA]</scope>
    <source>
        <strain evidence="3">104-T / ATCC 96160 / CBS 514.97 / LARS 414 / MAFF 240422</strain>
    </source>
</reference>
<name>A0A484FJK9_COLOR</name>
<gene>
    <name evidence="2" type="ORF">Cob_v008565</name>
</gene>
<evidence type="ECO:0000313" key="3">
    <source>
        <dbReference type="Proteomes" id="UP000014480"/>
    </source>
</evidence>
<keyword evidence="3" id="KW-1185">Reference proteome</keyword>
<dbReference type="EMBL" id="AMCV02000023">
    <property type="protein sequence ID" value="TDZ18560.1"/>
    <property type="molecule type" value="Genomic_DNA"/>
</dbReference>
<reference evidence="3" key="2">
    <citation type="journal article" date="2019" name="Mol. Plant Microbe Interact.">
        <title>Genome sequence resources for four phytopathogenic fungi from the Colletotrichum orbiculare species complex.</title>
        <authorList>
            <person name="Gan P."/>
            <person name="Tsushima A."/>
            <person name="Narusaka M."/>
            <person name="Narusaka Y."/>
            <person name="Takano Y."/>
            <person name="Kubo Y."/>
            <person name="Shirasu K."/>
        </authorList>
    </citation>
    <scope>GENOME REANNOTATION</scope>
    <source>
        <strain evidence="3">104-T / ATCC 96160 / CBS 514.97 / LARS 414 / MAFF 240422</strain>
    </source>
</reference>